<organism evidence="7">
    <name type="scientific">Solanum lycopersicum</name>
    <name type="common">Tomato</name>
    <name type="synonym">Lycopersicon esculentum</name>
    <dbReference type="NCBI Taxonomy" id="4081"/>
    <lineage>
        <taxon>Eukaryota</taxon>
        <taxon>Viridiplantae</taxon>
        <taxon>Streptophyta</taxon>
        <taxon>Embryophyta</taxon>
        <taxon>Tracheophyta</taxon>
        <taxon>Spermatophyta</taxon>
        <taxon>Magnoliopsida</taxon>
        <taxon>eudicotyledons</taxon>
        <taxon>Gunneridae</taxon>
        <taxon>Pentapetalae</taxon>
        <taxon>asterids</taxon>
        <taxon>lamiids</taxon>
        <taxon>Solanales</taxon>
        <taxon>Solanaceae</taxon>
        <taxon>Solanoideae</taxon>
        <taxon>Solaneae</taxon>
        <taxon>Solanum</taxon>
        <taxon>Solanum subgen. Lycopersicon</taxon>
    </lineage>
</organism>
<dbReference type="PaxDb" id="4081-Solyc03g096900.2.1"/>
<dbReference type="STRING" id="4081.A0A3Q7FN02"/>
<dbReference type="SMART" id="SM00471">
    <property type="entry name" value="HDc"/>
    <property type="match status" value="1"/>
</dbReference>
<dbReference type="InterPro" id="IPR043519">
    <property type="entry name" value="NT_sf"/>
</dbReference>
<sequence length="923" mass="102686">QYRKRPLTLYHTLPTVKSHKSHVQLLQFSWSFDSFTCFDLIPFFDQSKDMCSCQNSTMFCHRSALILRKNPLLLFFPCQGLRRNVKFRCVLDQIVPKFTVSSSLSSVLTSGNAIAAAAAVSGGSVHGAVTSAITQVAVTAVAIASGACLSTKVDFLWPKVDEQPGSLLLDGVDVTGYPIFNDDKVQKAIAFARKAHNGQLRRTGEPYLTHCIHTGKIVAVLVPSTGKRAIDTVVAGILHDVVDDTGESLDTIEREFDSDVANLVAGVSRLSFINQLLRRHRRLNVNQAALSHDEANNLRVMLLGMVDDPRVVLIKLADRLHNMRTIYALPPAKAQAVAQETLAIWCSLASRLGLWALKAELEDLCFAVLQPQIFLRMRADLASMWSHPNRTGNARKIYGKFSSLLHQRMKRVTTEHEEPSETDEENICMKVLLQAVLPFDLLQDRKKRTDFFNKLVANSNLETTPKVVRDAAFALGTLVVCEEALERELFISTSYVPGMEVTLSGRLKSLFSIYSKMKRKEIGINKVYDARALRVIVGDKNGALHSQAVQSCYNLLNIVHRLWSPIDGEFDDYIVNPKSSGYQSLHTAVQGPDNSPLEIQIRTQRMHECAEHGLAAHWLYKETKDKLPLVTSVTGSGTTTPSFFSTDIDDQGSIEDDGSHKYSSLKVGDPVLRVEAGHLLAAVIVRVDKGARELLVAVSFGLAASEAVADRRSSSQMKRWEAFARLYKKVSDEWWCEPGHGDWCTCLEKYTLCQDGMYHKQDQFERLLPTFIQIIELTEEEENVYWAIMSAIFEGKPVASVASNPSFENKQGYNSSNPTLRDSGINNKVYLLRTMLQWEKQLRSEASQRVELATKPYEASSGLLGEVVIVCWPHGEIMRLSTGSTAADAARRAGLEGKLVSVNGQLVVPNTKLKDGDVVEIRM</sequence>
<dbReference type="CDD" id="cd05399">
    <property type="entry name" value="NT_Rel-Spo_like"/>
    <property type="match status" value="1"/>
</dbReference>
<dbReference type="Proteomes" id="UP000004994">
    <property type="component" value="Chromosome 3"/>
</dbReference>
<dbReference type="PANTHER" id="PTHR21262">
    <property type="entry name" value="GUANOSINE-3',5'-BIS DIPHOSPHATE 3'-PYROPHOSPHOHYDROLASE"/>
    <property type="match status" value="1"/>
</dbReference>
<dbReference type="CDD" id="cd00077">
    <property type="entry name" value="HDc"/>
    <property type="match status" value="1"/>
</dbReference>
<keyword evidence="5" id="KW-0694">RNA-binding</keyword>
<dbReference type="PROSITE" id="PS51831">
    <property type="entry name" value="HD"/>
    <property type="match status" value="1"/>
</dbReference>
<dbReference type="InterPro" id="IPR056011">
    <property type="entry name" value="DUF7589"/>
</dbReference>
<accession>A0A3Q7FN02</accession>
<reference evidence="7" key="1">
    <citation type="journal article" date="2012" name="Nature">
        <title>The tomato genome sequence provides insights into fleshy fruit evolution.</title>
        <authorList>
            <consortium name="Tomato Genome Consortium"/>
        </authorList>
    </citation>
    <scope>NUCLEOTIDE SEQUENCE [LARGE SCALE GENOMIC DNA]</scope>
    <source>
        <strain evidence="7">cv. Heinz 1706</strain>
    </source>
</reference>
<dbReference type="Pfam" id="PF13328">
    <property type="entry name" value="HD_4"/>
    <property type="match status" value="1"/>
</dbReference>
<name>A0A3Q7FN02_SOLLC</name>
<dbReference type="FunFam" id="1.10.3210.10:FF:000001">
    <property type="entry name" value="GTP pyrophosphokinase RelA"/>
    <property type="match status" value="1"/>
</dbReference>
<dbReference type="InterPro" id="IPR004095">
    <property type="entry name" value="TGS"/>
</dbReference>
<dbReference type="OMA" id="HIGQFRK"/>
<dbReference type="GO" id="GO:0008728">
    <property type="term" value="F:GTP diphosphokinase activity"/>
    <property type="evidence" value="ECO:0007669"/>
    <property type="project" value="UniProtKB-EC"/>
</dbReference>
<evidence type="ECO:0000256" key="4">
    <source>
        <dbReference type="ARBA" id="ARBA00023134"/>
    </source>
</evidence>
<dbReference type="AlphaFoldDB" id="A0A3Q7FN02"/>
<dbReference type="SUPFAM" id="SSF81301">
    <property type="entry name" value="Nucleotidyltransferase"/>
    <property type="match status" value="1"/>
</dbReference>
<evidence type="ECO:0000256" key="5">
    <source>
        <dbReference type="PROSITE-ProRule" id="PRU00182"/>
    </source>
</evidence>
<evidence type="ECO:0000256" key="1">
    <source>
        <dbReference type="ARBA" id="ARBA00007476"/>
    </source>
</evidence>
<dbReference type="InterPro" id="IPR007685">
    <property type="entry name" value="RelA_SpoT"/>
</dbReference>
<evidence type="ECO:0000313" key="7">
    <source>
        <dbReference type="EnsemblPlants" id="Solyc03g096900.3.1"/>
    </source>
</evidence>
<dbReference type="Gene3D" id="1.10.3210.10">
    <property type="entry name" value="Hypothetical protein af1432"/>
    <property type="match status" value="1"/>
</dbReference>
<dbReference type="GO" id="GO:0005525">
    <property type="term" value="F:GTP binding"/>
    <property type="evidence" value="ECO:0007669"/>
    <property type="project" value="UniProtKB-KW"/>
</dbReference>
<feature type="domain" description="HD" evidence="6">
    <location>
        <begin position="207"/>
        <end position="323"/>
    </location>
</feature>
<dbReference type="InParanoid" id="A0A3Q7FN02"/>
<dbReference type="Gene3D" id="3.30.460.10">
    <property type="entry name" value="Beta Polymerase, domain 2"/>
    <property type="match status" value="1"/>
</dbReference>
<keyword evidence="8" id="KW-1185">Reference proteome</keyword>
<evidence type="ECO:0000256" key="2">
    <source>
        <dbReference type="ARBA" id="ARBA00013251"/>
    </source>
</evidence>
<dbReference type="Pfam" id="PF24500">
    <property type="entry name" value="DUF7589"/>
    <property type="match status" value="1"/>
</dbReference>
<dbReference type="FunFam" id="3.30.460.10:FF:000030">
    <property type="entry name" value="Putative GTP diphosphokinase RSH2 chloroplastic"/>
    <property type="match status" value="1"/>
</dbReference>
<evidence type="ECO:0000259" key="6">
    <source>
        <dbReference type="PROSITE" id="PS51831"/>
    </source>
</evidence>
<keyword evidence="4" id="KW-0342">GTP-binding</keyword>
<proteinExistence type="inferred from homology"/>
<dbReference type="Gramene" id="Solyc03g096900.3.1">
    <property type="protein sequence ID" value="Solyc03g096900.3.1"/>
    <property type="gene ID" value="Solyc03g096900.3"/>
</dbReference>
<evidence type="ECO:0000313" key="8">
    <source>
        <dbReference type="Proteomes" id="UP000004994"/>
    </source>
</evidence>
<dbReference type="EC" id="2.7.6.5" evidence="2"/>
<dbReference type="Pfam" id="PF02824">
    <property type="entry name" value="TGS"/>
    <property type="match status" value="1"/>
</dbReference>
<dbReference type="GO" id="GO:0009507">
    <property type="term" value="C:chloroplast"/>
    <property type="evidence" value="ECO:0000318"/>
    <property type="project" value="GO_Central"/>
</dbReference>
<dbReference type="InterPro" id="IPR006674">
    <property type="entry name" value="HD_domain"/>
</dbReference>
<dbReference type="Gene3D" id="3.10.20.30">
    <property type="match status" value="1"/>
</dbReference>
<comment type="similarity">
    <text evidence="1">Belongs to the RelA/SpoT family.</text>
</comment>
<dbReference type="GO" id="GO:0003723">
    <property type="term" value="F:RNA binding"/>
    <property type="evidence" value="ECO:0007669"/>
    <property type="project" value="UniProtKB-KW"/>
</dbReference>
<evidence type="ECO:0000256" key="3">
    <source>
        <dbReference type="ARBA" id="ARBA00023016"/>
    </source>
</evidence>
<keyword evidence="3" id="KW-0346">Stress response</keyword>
<dbReference type="Pfam" id="PF04607">
    <property type="entry name" value="RelA_SpoT"/>
    <property type="match status" value="1"/>
</dbReference>
<keyword evidence="4" id="KW-0547">Nucleotide-binding</keyword>
<gene>
    <name evidence="7" type="primary">LOC101246032</name>
</gene>
<reference evidence="7" key="2">
    <citation type="submission" date="2019-01" db="UniProtKB">
        <authorList>
            <consortium name="EnsemblPlants"/>
        </authorList>
    </citation>
    <scope>IDENTIFICATION</scope>
    <source>
        <strain evidence="7">cv. Heinz 1706</strain>
    </source>
</reference>
<dbReference type="InterPro" id="IPR012675">
    <property type="entry name" value="Beta-grasp_dom_sf"/>
</dbReference>
<protein>
    <recommendedName>
        <fullName evidence="2">GTP diphosphokinase</fullName>
        <ecNumber evidence="2">2.7.6.5</ecNumber>
    </recommendedName>
</protein>
<dbReference type="PANTHER" id="PTHR21262:SF31">
    <property type="entry name" value="GTP PYROPHOSPHOKINASE"/>
    <property type="match status" value="1"/>
</dbReference>
<dbReference type="InterPro" id="IPR003607">
    <property type="entry name" value="HD/PDEase_dom"/>
</dbReference>
<dbReference type="SUPFAM" id="SSF109604">
    <property type="entry name" value="HD-domain/PDEase-like"/>
    <property type="match status" value="1"/>
</dbReference>
<dbReference type="EnsemblPlants" id="Solyc03g096900.3.1">
    <property type="protein sequence ID" value="Solyc03g096900.3.1"/>
    <property type="gene ID" value="Solyc03g096900.3"/>
</dbReference>
<dbReference type="GO" id="GO:0015969">
    <property type="term" value="P:guanosine tetraphosphate metabolic process"/>
    <property type="evidence" value="ECO:0007669"/>
    <property type="project" value="InterPro"/>
</dbReference>
<dbReference type="PROSITE" id="PS50889">
    <property type="entry name" value="S4"/>
    <property type="match status" value="1"/>
</dbReference>
<dbReference type="SMART" id="SM00954">
    <property type="entry name" value="RelA_SpoT"/>
    <property type="match status" value="1"/>
</dbReference>